<sequence length="416" mass="46748">MYANNVSNLDQILSSLQCYPQSSRVREDVYNLLGQIPSLQPNCGTFAHNDGTTSTLLNLEGTIPIFYRGNQYNIPVEFWVAETYPIASPVCFVRPTADMMVKPGHPHVTSDGYVKIPYIAEWRPDFTMLELVAHMCSIFGNMPPVFRRPVNLRPTSYPNRLDGSSSAGTSGENGTDGYFQQGSYAQTHPPQPSPYYSSQFQPQLRQDVATAGGLREADSSFRSSQQSNGGRSSLSSSSGAVSGRTLDEMKPEDRIVALKAEVTGKIQIQLEKIFNRVRDDIDLQFEHAVQLTQSRENVERGLQSLRFLRDDIARAQGILETQDKEITAWLEENEDKDTVDPDTILIEGDILSKQMVKTLAEHHSIEDALYYMDRALSNDEIELSVFLKEVRKLSRKQFMCLALVQKIHAKQQELAT</sequence>
<evidence type="ECO:0000313" key="11">
    <source>
        <dbReference type="EMBL" id="CAH0518294.1"/>
    </source>
</evidence>
<evidence type="ECO:0000256" key="7">
    <source>
        <dbReference type="PROSITE-ProRule" id="PRU00644"/>
    </source>
</evidence>
<keyword evidence="5 7" id="KW-0653">Protein transport</keyword>
<comment type="caution">
    <text evidence="11">The sequence shown here is derived from an EMBL/GenBank/DDBJ whole genome shotgun (WGS) entry which is preliminary data.</text>
</comment>
<evidence type="ECO:0000256" key="4">
    <source>
        <dbReference type="ARBA" id="ARBA00022753"/>
    </source>
</evidence>
<evidence type="ECO:0000313" key="12">
    <source>
        <dbReference type="Proteomes" id="UP001158986"/>
    </source>
</evidence>
<proteinExistence type="inferred from homology"/>
<gene>
    <name evidence="11" type="ORF">PBS001_LOCUS4867</name>
</gene>
<evidence type="ECO:0000259" key="10">
    <source>
        <dbReference type="PROSITE" id="PS51322"/>
    </source>
</evidence>
<feature type="domain" description="UEV" evidence="10">
    <location>
        <begin position="6"/>
        <end position="149"/>
    </location>
</feature>
<dbReference type="Gene3D" id="6.10.140.820">
    <property type="match status" value="1"/>
</dbReference>
<keyword evidence="4" id="KW-0967">Endosome</keyword>
<dbReference type="CDD" id="cd11685">
    <property type="entry name" value="UEV_TSG101-like"/>
    <property type="match status" value="1"/>
</dbReference>
<reference evidence="11 12" key="1">
    <citation type="submission" date="2021-11" db="EMBL/GenBank/DDBJ databases">
        <authorList>
            <person name="Islam A."/>
            <person name="Islam S."/>
            <person name="Flora M.S."/>
            <person name="Rahman M."/>
            <person name="Ziaur R.M."/>
            <person name="Epstein J.H."/>
            <person name="Hassan M."/>
            <person name="Klassen M."/>
            <person name="Woodard K."/>
            <person name="Webb A."/>
            <person name="Webby R.J."/>
            <person name="El Zowalaty M.E."/>
        </authorList>
    </citation>
    <scope>NUCLEOTIDE SEQUENCE [LARGE SCALE GENOMIC DNA]</scope>
    <source>
        <strain evidence="11">Pbs1</strain>
    </source>
</reference>
<dbReference type="InterPro" id="IPR037202">
    <property type="entry name" value="ESCRT_assembly_dom"/>
</dbReference>
<dbReference type="SUPFAM" id="SSF140111">
    <property type="entry name" value="Endosomal sorting complex assembly domain"/>
    <property type="match status" value="1"/>
</dbReference>
<dbReference type="Pfam" id="PF09454">
    <property type="entry name" value="Vps23_core"/>
    <property type="match status" value="1"/>
</dbReference>
<dbReference type="PROSITE" id="PS51312">
    <property type="entry name" value="SB"/>
    <property type="match status" value="1"/>
</dbReference>
<comment type="similarity">
    <text evidence="2">Belongs to the ubiquitin-conjugating enzyme family. UEV subfamily.</text>
</comment>
<dbReference type="Pfam" id="PF05743">
    <property type="entry name" value="UEV"/>
    <property type="match status" value="1"/>
</dbReference>
<evidence type="ECO:0000256" key="2">
    <source>
        <dbReference type="ARBA" id="ARBA00009594"/>
    </source>
</evidence>
<evidence type="ECO:0008006" key="13">
    <source>
        <dbReference type="Google" id="ProtNLM"/>
    </source>
</evidence>
<dbReference type="SUPFAM" id="SSF54495">
    <property type="entry name" value="UBC-like"/>
    <property type="match status" value="1"/>
</dbReference>
<dbReference type="PANTHER" id="PTHR23306">
    <property type="entry name" value="TUMOR SUSCEPTIBILITY GENE 101 PROTEIN-RELATED"/>
    <property type="match status" value="1"/>
</dbReference>
<evidence type="ECO:0000256" key="8">
    <source>
        <dbReference type="SAM" id="MobiDB-lite"/>
    </source>
</evidence>
<dbReference type="Gene3D" id="3.10.110.10">
    <property type="entry name" value="Ubiquitin Conjugating Enzyme"/>
    <property type="match status" value="1"/>
</dbReference>
<keyword evidence="6" id="KW-0175">Coiled coil</keyword>
<name>A0ABN8D056_9STRA</name>
<dbReference type="InterPro" id="IPR017916">
    <property type="entry name" value="SB_dom"/>
</dbReference>
<evidence type="ECO:0000256" key="5">
    <source>
        <dbReference type="ARBA" id="ARBA00022927"/>
    </source>
</evidence>
<dbReference type="PANTHER" id="PTHR23306:SF3">
    <property type="entry name" value="TUMOR SUPPRESSOR PROTEIN 101"/>
    <property type="match status" value="1"/>
</dbReference>
<comment type="subcellular location">
    <subcellularLocation>
        <location evidence="1">Endosome</location>
    </subcellularLocation>
</comment>
<keyword evidence="3 7" id="KW-0813">Transport</keyword>
<dbReference type="EMBL" id="CAKLCB010000262">
    <property type="protein sequence ID" value="CAH0518294.1"/>
    <property type="molecule type" value="Genomic_DNA"/>
</dbReference>
<evidence type="ECO:0000256" key="1">
    <source>
        <dbReference type="ARBA" id="ARBA00004177"/>
    </source>
</evidence>
<feature type="compositionally biased region" description="Polar residues" evidence="8">
    <location>
        <begin position="155"/>
        <end position="188"/>
    </location>
</feature>
<evidence type="ECO:0000256" key="3">
    <source>
        <dbReference type="ARBA" id="ARBA00022448"/>
    </source>
</evidence>
<organism evidence="11 12">
    <name type="scientific">Peronospora belbahrii</name>
    <dbReference type="NCBI Taxonomy" id="622444"/>
    <lineage>
        <taxon>Eukaryota</taxon>
        <taxon>Sar</taxon>
        <taxon>Stramenopiles</taxon>
        <taxon>Oomycota</taxon>
        <taxon>Peronosporomycetes</taxon>
        <taxon>Peronosporales</taxon>
        <taxon>Peronosporaceae</taxon>
        <taxon>Peronospora</taxon>
    </lineage>
</organism>
<dbReference type="InterPro" id="IPR008883">
    <property type="entry name" value="UEV_N"/>
</dbReference>
<feature type="compositionally biased region" description="Low complexity" evidence="8">
    <location>
        <begin position="194"/>
        <end position="203"/>
    </location>
</feature>
<feature type="region of interest" description="Disordered" evidence="8">
    <location>
        <begin position="155"/>
        <end position="247"/>
    </location>
</feature>
<dbReference type="InterPro" id="IPR052070">
    <property type="entry name" value="ESCRT-I_UEV_domain"/>
</dbReference>
<dbReference type="InterPro" id="IPR016135">
    <property type="entry name" value="UBQ-conjugating_enzyme/RWD"/>
</dbReference>
<evidence type="ECO:0000259" key="9">
    <source>
        <dbReference type="PROSITE" id="PS51312"/>
    </source>
</evidence>
<protein>
    <recommendedName>
        <fullName evidence="13">UEV domain-containing protein</fullName>
    </recommendedName>
</protein>
<keyword evidence="12" id="KW-1185">Reference proteome</keyword>
<feature type="compositionally biased region" description="Low complexity" evidence="8">
    <location>
        <begin position="220"/>
        <end position="244"/>
    </location>
</feature>
<evidence type="ECO:0000256" key="6">
    <source>
        <dbReference type="ARBA" id="ARBA00023054"/>
    </source>
</evidence>
<dbReference type="PROSITE" id="PS51322">
    <property type="entry name" value="UEV"/>
    <property type="match status" value="1"/>
</dbReference>
<feature type="domain" description="SB" evidence="9">
    <location>
        <begin position="349"/>
        <end position="416"/>
    </location>
</feature>
<dbReference type="Proteomes" id="UP001158986">
    <property type="component" value="Unassembled WGS sequence"/>
</dbReference>
<accession>A0ABN8D056</accession>